<evidence type="ECO:0000313" key="2">
    <source>
        <dbReference type="Proteomes" id="UP001281761"/>
    </source>
</evidence>
<protein>
    <submittedName>
        <fullName evidence="1">Uncharacterized protein</fullName>
    </submittedName>
</protein>
<evidence type="ECO:0000313" key="1">
    <source>
        <dbReference type="EMBL" id="KAK2943283.1"/>
    </source>
</evidence>
<name>A0ABQ9WUW2_9EUKA</name>
<accession>A0ABQ9WUW2</accession>
<dbReference type="Proteomes" id="UP001281761">
    <property type="component" value="Unassembled WGS sequence"/>
</dbReference>
<gene>
    <name evidence="1" type="ORF">BLNAU_21807</name>
</gene>
<organism evidence="1 2">
    <name type="scientific">Blattamonas nauphoetae</name>
    <dbReference type="NCBI Taxonomy" id="2049346"/>
    <lineage>
        <taxon>Eukaryota</taxon>
        <taxon>Metamonada</taxon>
        <taxon>Preaxostyla</taxon>
        <taxon>Oxymonadida</taxon>
        <taxon>Blattamonas</taxon>
    </lineage>
</organism>
<comment type="caution">
    <text evidence="1">The sequence shown here is derived from an EMBL/GenBank/DDBJ whole genome shotgun (WGS) entry which is preliminary data.</text>
</comment>
<sequence>MSDAPSANSLHYSFRPVKFLVHPPIINVVSKRDSSNGLLLNESDLCICVYTKSDLSLYLPRDNPSPKLILLRREPSVGRDARRLSSSHVVGALRQFPRNWEQVELCSELAEVLSWIPPCYEFQPSIPVWGRFCFNLAVIFSLFSLRLKIRRLFLLALTEMEESSSDTLQNGISLGDENEMLSQATFMRILHNSHSLIETNFRNHQKTIQSFSLRSGVLSERKNESLHGSLFASLFMELKTAIQHEFIPHIPPSSPDIEALLRLLNAYFGKNVFDSSFDYLHPDSVLFSSSPAQFFLPKTHSGVWFVRREIIALVQRGIPLRAGTELMGLDQMFMDASAMTVMNRTYSLVQSLLVHSKTQHTRENLLPTIDPTKPDSKGESSVVEVVQTLPATSHFFDYITDLAERMRGKEVYHSFILQETVMMEVVNTQFQTSILSQDKVNKQKMFRNGVRRLSNKEDSTSLCDVSMMNSLPLPPHVHFSLSDIAAWIRDRHQLLDAILHTPNFTAVYNLSLFHYPDSFLSSARFTFYNEVLNDWRRGIHDGGGMDECLLLLTRRFNDTQATKPCGDHLGLESICVPSVFAPPFRIGLGADLQVYTQIRH</sequence>
<dbReference type="EMBL" id="JARBJD010000354">
    <property type="protein sequence ID" value="KAK2943283.1"/>
    <property type="molecule type" value="Genomic_DNA"/>
</dbReference>
<proteinExistence type="predicted"/>
<reference evidence="1 2" key="1">
    <citation type="journal article" date="2022" name="bioRxiv">
        <title>Genomics of Preaxostyla Flagellates Illuminates Evolutionary Transitions and the Path Towards Mitochondrial Loss.</title>
        <authorList>
            <person name="Novak L.V.F."/>
            <person name="Treitli S.C."/>
            <person name="Pyrih J."/>
            <person name="Halakuc P."/>
            <person name="Pipaliya S.V."/>
            <person name="Vacek V."/>
            <person name="Brzon O."/>
            <person name="Soukal P."/>
            <person name="Eme L."/>
            <person name="Dacks J.B."/>
            <person name="Karnkowska A."/>
            <person name="Elias M."/>
            <person name="Hampl V."/>
        </authorList>
    </citation>
    <scope>NUCLEOTIDE SEQUENCE [LARGE SCALE GENOMIC DNA]</scope>
    <source>
        <strain evidence="1">NAU3</strain>
        <tissue evidence="1">Gut</tissue>
    </source>
</reference>
<keyword evidence="2" id="KW-1185">Reference proteome</keyword>